<gene>
    <name evidence="1" type="ORF">A3J05_00125</name>
</gene>
<comment type="caution">
    <text evidence="1">The sequence shown here is derived from an EMBL/GenBank/DDBJ whole genome shotgun (WGS) entry which is preliminary data.</text>
</comment>
<dbReference type="PANTHER" id="PTHR42866">
    <property type="entry name" value="3-DEOXY-MANNO-OCTULOSONATE CYTIDYLYLTRANSFERASE"/>
    <property type="match status" value="1"/>
</dbReference>
<protein>
    <recommendedName>
        <fullName evidence="3">Acylneuraminate cytidylyltransferase</fullName>
    </recommendedName>
</protein>
<organism evidence="1 2">
    <name type="scientific">Candidatus Doudnabacteria bacterium RIFCSPLOWO2_02_FULL_48_13</name>
    <dbReference type="NCBI Taxonomy" id="1817845"/>
    <lineage>
        <taxon>Bacteria</taxon>
        <taxon>Candidatus Doudnaibacteriota</taxon>
    </lineage>
</organism>
<dbReference type="InterPro" id="IPR029044">
    <property type="entry name" value="Nucleotide-diphossugar_trans"/>
</dbReference>
<reference evidence="1 2" key="1">
    <citation type="journal article" date="2016" name="Nat. Commun.">
        <title>Thousands of microbial genomes shed light on interconnected biogeochemical processes in an aquifer system.</title>
        <authorList>
            <person name="Anantharaman K."/>
            <person name="Brown C.T."/>
            <person name="Hug L.A."/>
            <person name="Sharon I."/>
            <person name="Castelle C.J."/>
            <person name="Probst A.J."/>
            <person name="Thomas B.C."/>
            <person name="Singh A."/>
            <person name="Wilkins M.J."/>
            <person name="Karaoz U."/>
            <person name="Brodie E.L."/>
            <person name="Williams K.H."/>
            <person name="Hubbard S.S."/>
            <person name="Banfield J.F."/>
        </authorList>
    </citation>
    <scope>NUCLEOTIDE SEQUENCE [LARGE SCALE GENOMIC DNA]</scope>
</reference>
<sequence length="259" mass="30032">MVLVIIQARLGSTRLPKKVLLPFGKGHTVLSFMLDRVKQATLIDNVLVATTTNPDDQSLVNYLLSIGQKYYAGSETDVLDRYYQAAASMSLGDDDVVVRLTGDCPFSDPRLLDQVIKTYLDNDYDFVSNSLEPYSFPDGLDIEVFSFKNLKRAWQEAKLPSHREHVTFYFWQNPEMFKVYYCQNERKLTQYRLTLDYPQDYKLLSKIRDHFGDKARTVRWQEIVEFLEANPDIAQINSENKQNAGWQSALDEDKKFLNN</sequence>
<dbReference type="AlphaFoldDB" id="A0A1F5QBN4"/>
<dbReference type="InterPro" id="IPR003329">
    <property type="entry name" value="Cytidylyl_trans"/>
</dbReference>
<dbReference type="EMBL" id="MFFF01000021">
    <property type="protein sequence ID" value="OGE99312.1"/>
    <property type="molecule type" value="Genomic_DNA"/>
</dbReference>
<accession>A0A1F5QBN4</accession>
<dbReference type="Proteomes" id="UP000177235">
    <property type="component" value="Unassembled WGS sequence"/>
</dbReference>
<proteinExistence type="predicted"/>
<dbReference type="CDD" id="cd02518">
    <property type="entry name" value="GT2_SpsF"/>
    <property type="match status" value="1"/>
</dbReference>
<evidence type="ECO:0000313" key="1">
    <source>
        <dbReference type="EMBL" id="OGE99312.1"/>
    </source>
</evidence>
<dbReference type="GO" id="GO:0005829">
    <property type="term" value="C:cytosol"/>
    <property type="evidence" value="ECO:0007669"/>
    <property type="project" value="TreeGrafter"/>
</dbReference>
<evidence type="ECO:0008006" key="3">
    <source>
        <dbReference type="Google" id="ProtNLM"/>
    </source>
</evidence>
<dbReference type="PANTHER" id="PTHR42866:SF1">
    <property type="entry name" value="SPORE COAT POLYSACCHARIDE BIOSYNTHESIS PROTEIN SPSF"/>
    <property type="match status" value="1"/>
</dbReference>
<dbReference type="Pfam" id="PF02348">
    <property type="entry name" value="CTP_transf_3"/>
    <property type="match status" value="1"/>
</dbReference>
<dbReference type="SUPFAM" id="SSF53448">
    <property type="entry name" value="Nucleotide-diphospho-sugar transferases"/>
    <property type="match status" value="1"/>
</dbReference>
<evidence type="ECO:0000313" key="2">
    <source>
        <dbReference type="Proteomes" id="UP000177235"/>
    </source>
</evidence>
<name>A0A1F5QBN4_9BACT</name>
<dbReference type="Gene3D" id="3.90.550.10">
    <property type="entry name" value="Spore Coat Polysaccharide Biosynthesis Protein SpsA, Chain A"/>
    <property type="match status" value="1"/>
</dbReference>